<dbReference type="OrthoDB" id="3362246at2759"/>
<feature type="compositionally biased region" description="Low complexity" evidence="1">
    <location>
        <begin position="101"/>
        <end position="170"/>
    </location>
</feature>
<evidence type="ECO:0000313" key="4">
    <source>
        <dbReference type="EMBL" id="CDO75559.1"/>
    </source>
</evidence>
<feature type="compositionally biased region" description="Polar residues" evidence="1">
    <location>
        <begin position="82"/>
        <end position="95"/>
    </location>
</feature>
<dbReference type="HOGENOM" id="CLU_063099_1_0_1"/>
<dbReference type="AlphaFoldDB" id="A0A060STJ7"/>
<evidence type="ECO:0000256" key="3">
    <source>
        <dbReference type="SAM" id="SignalP"/>
    </source>
</evidence>
<sequence>MKSFTALISTALLAVAVAAQQFTLNTPIPPTVIFPGGHPDQPALQQYPGLTGNSFTWRTNITAGTLVGFQLTDSNGAVAQTSSVQIQSGPDTSCLNGGGDSSAAGSSTTGSASAPAGSSTGTATAPGGTSTSAVTTGGSSAGSSATTGTSRAPSGTSSSSSSSASATGGSSNNGGFVNAASIGAVGVLSAVAALVLA</sequence>
<dbReference type="Proteomes" id="UP000029665">
    <property type="component" value="Unassembled WGS sequence"/>
</dbReference>
<feature type="signal peptide" evidence="3">
    <location>
        <begin position="1"/>
        <end position="19"/>
    </location>
</feature>
<feature type="transmembrane region" description="Helical" evidence="2">
    <location>
        <begin position="175"/>
        <end position="196"/>
    </location>
</feature>
<accession>A0A060STJ7</accession>
<comment type="caution">
    <text evidence="4">The sequence shown here is derived from an EMBL/GenBank/DDBJ whole genome shotgun (WGS) entry which is preliminary data.</text>
</comment>
<protein>
    <submittedName>
        <fullName evidence="4">Uncharacterized protein</fullName>
    </submittedName>
</protein>
<dbReference type="EMBL" id="CCBP010000279">
    <property type="protein sequence ID" value="CDO75559.1"/>
    <property type="molecule type" value="Genomic_DNA"/>
</dbReference>
<evidence type="ECO:0000256" key="1">
    <source>
        <dbReference type="SAM" id="MobiDB-lite"/>
    </source>
</evidence>
<keyword evidence="2" id="KW-0472">Membrane</keyword>
<keyword evidence="2" id="KW-0812">Transmembrane</keyword>
<dbReference type="STRING" id="5643.A0A060STJ7"/>
<reference evidence="4" key="1">
    <citation type="submission" date="2014-01" db="EMBL/GenBank/DDBJ databases">
        <title>The genome of the white-rot fungus Pycnoporus cinnabarinus: a basidiomycete model with a versatile arsenal for lignocellulosic biomass breakdown.</title>
        <authorList>
            <person name="Levasseur A."/>
            <person name="Lomascolo A."/>
            <person name="Ruiz-Duenas F.J."/>
            <person name="Uzan E."/>
            <person name="Piumi F."/>
            <person name="Kues U."/>
            <person name="Ram A.F.J."/>
            <person name="Murat C."/>
            <person name="Haon M."/>
            <person name="Benoit I."/>
            <person name="Arfi Y."/>
            <person name="Chevret D."/>
            <person name="Drula E."/>
            <person name="Kwon M.J."/>
            <person name="Gouret P."/>
            <person name="Lesage-Meessen L."/>
            <person name="Lombard V."/>
            <person name="Mariette J."/>
            <person name="Noirot C."/>
            <person name="Park J."/>
            <person name="Patyshakuliyeva A."/>
            <person name="Wieneger R.A.B."/>
            <person name="Wosten H.A.B."/>
            <person name="Martin F."/>
            <person name="Coutinho P.M."/>
            <person name="de Vries R."/>
            <person name="Martinez A.T."/>
            <person name="Klopp C."/>
            <person name="Pontarotti P."/>
            <person name="Henrissat B."/>
            <person name="Record E."/>
        </authorList>
    </citation>
    <scope>NUCLEOTIDE SEQUENCE [LARGE SCALE GENOMIC DNA]</scope>
    <source>
        <strain evidence="4">BRFM137</strain>
    </source>
</reference>
<gene>
    <name evidence="4" type="ORF">BN946_scf184883.g21</name>
</gene>
<evidence type="ECO:0000256" key="2">
    <source>
        <dbReference type="SAM" id="Phobius"/>
    </source>
</evidence>
<keyword evidence="5" id="KW-1185">Reference proteome</keyword>
<keyword evidence="3" id="KW-0732">Signal</keyword>
<feature type="region of interest" description="Disordered" evidence="1">
    <location>
        <begin position="82"/>
        <end position="171"/>
    </location>
</feature>
<feature type="chain" id="PRO_5001592649" evidence="3">
    <location>
        <begin position="20"/>
        <end position="197"/>
    </location>
</feature>
<keyword evidence="2" id="KW-1133">Transmembrane helix</keyword>
<evidence type="ECO:0000313" key="5">
    <source>
        <dbReference type="Proteomes" id="UP000029665"/>
    </source>
</evidence>
<proteinExistence type="predicted"/>
<organism evidence="4 5">
    <name type="scientific">Pycnoporus cinnabarinus</name>
    <name type="common">Cinnabar-red polypore</name>
    <name type="synonym">Trametes cinnabarina</name>
    <dbReference type="NCBI Taxonomy" id="5643"/>
    <lineage>
        <taxon>Eukaryota</taxon>
        <taxon>Fungi</taxon>
        <taxon>Dikarya</taxon>
        <taxon>Basidiomycota</taxon>
        <taxon>Agaricomycotina</taxon>
        <taxon>Agaricomycetes</taxon>
        <taxon>Polyporales</taxon>
        <taxon>Polyporaceae</taxon>
        <taxon>Trametes</taxon>
    </lineage>
</organism>
<dbReference type="OMA" id="NVAQCQP"/>
<name>A0A060STJ7_PYCCI</name>